<reference evidence="2" key="1">
    <citation type="submission" date="2018-11" db="EMBL/GenBank/DDBJ databases">
        <authorList>
            <consortium name="Genoscope - CEA"/>
            <person name="William W."/>
        </authorList>
    </citation>
    <scope>NUCLEOTIDE SEQUENCE</scope>
</reference>
<feature type="transmembrane region" description="Helical" evidence="1">
    <location>
        <begin position="20"/>
        <end position="38"/>
    </location>
</feature>
<keyword evidence="1" id="KW-0812">Transmembrane</keyword>
<gene>
    <name evidence="2" type="ORF">BOLC5T31688H</name>
</gene>
<keyword evidence="1" id="KW-0472">Membrane</keyword>
<evidence type="ECO:0000313" key="2">
    <source>
        <dbReference type="EMBL" id="VDD44141.1"/>
    </source>
</evidence>
<protein>
    <submittedName>
        <fullName evidence="2">Uncharacterized protein</fullName>
    </submittedName>
</protein>
<sequence length="61" mass="6783">MSNKMVYGVGDRVDFVVGDFIQLAPSILSFLYANKYILTGRFVIVLGRFFVSSATMGRTNV</sequence>
<proteinExistence type="predicted"/>
<evidence type="ECO:0000256" key="1">
    <source>
        <dbReference type="SAM" id="Phobius"/>
    </source>
</evidence>
<dbReference type="EMBL" id="LR031877">
    <property type="protein sequence ID" value="VDD44141.1"/>
    <property type="molecule type" value="Genomic_DNA"/>
</dbReference>
<keyword evidence="1" id="KW-1133">Transmembrane helix</keyword>
<dbReference type="AlphaFoldDB" id="A0A3P6F9I4"/>
<accession>A0A3P6F9I4</accession>
<organism evidence="2">
    <name type="scientific">Brassica oleracea</name>
    <name type="common">Wild cabbage</name>
    <dbReference type="NCBI Taxonomy" id="3712"/>
    <lineage>
        <taxon>Eukaryota</taxon>
        <taxon>Viridiplantae</taxon>
        <taxon>Streptophyta</taxon>
        <taxon>Embryophyta</taxon>
        <taxon>Tracheophyta</taxon>
        <taxon>Spermatophyta</taxon>
        <taxon>Magnoliopsida</taxon>
        <taxon>eudicotyledons</taxon>
        <taxon>Gunneridae</taxon>
        <taxon>Pentapetalae</taxon>
        <taxon>rosids</taxon>
        <taxon>malvids</taxon>
        <taxon>Brassicales</taxon>
        <taxon>Brassicaceae</taxon>
        <taxon>Brassiceae</taxon>
        <taxon>Brassica</taxon>
    </lineage>
</organism>
<name>A0A3P6F9I4_BRAOL</name>